<comment type="caution">
    <text evidence="2">The sequence shown here is derived from an EMBL/GenBank/DDBJ whole genome shotgun (WGS) entry which is preliminary data.</text>
</comment>
<evidence type="ECO:0000313" key="3">
    <source>
        <dbReference type="Proteomes" id="UP001328107"/>
    </source>
</evidence>
<feature type="non-terminal residue" evidence="2">
    <location>
        <position position="1"/>
    </location>
</feature>
<dbReference type="InterPro" id="IPR045860">
    <property type="entry name" value="Snake_toxin-like_sf"/>
</dbReference>
<protein>
    <submittedName>
        <fullName evidence="2">Uncharacterized protein</fullName>
    </submittedName>
</protein>
<dbReference type="SUPFAM" id="SSF57302">
    <property type="entry name" value="Snake toxin-like"/>
    <property type="match status" value="1"/>
</dbReference>
<organism evidence="2 3">
    <name type="scientific">Pristionchus mayeri</name>
    <dbReference type="NCBI Taxonomy" id="1317129"/>
    <lineage>
        <taxon>Eukaryota</taxon>
        <taxon>Metazoa</taxon>
        <taxon>Ecdysozoa</taxon>
        <taxon>Nematoda</taxon>
        <taxon>Chromadorea</taxon>
        <taxon>Rhabditida</taxon>
        <taxon>Rhabditina</taxon>
        <taxon>Diplogasteromorpha</taxon>
        <taxon>Diplogasteroidea</taxon>
        <taxon>Neodiplogasteridae</taxon>
        <taxon>Pristionchus</taxon>
    </lineage>
</organism>
<gene>
    <name evidence="2" type="ORF">PMAYCL1PPCAC_28948</name>
</gene>
<dbReference type="Gene3D" id="2.10.60.10">
    <property type="entry name" value="CD59"/>
    <property type="match status" value="1"/>
</dbReference>
<keyword evidence="3" id="KW-1185">Reference proteome</keyword>
<dbReference type="PANTHER" id="PTHR34721">
    <property type="entry name" value="PROTEIN CBG09734"/>
    <property type="match status" value="1"/>
</dbReference>
<feature type="chain" id="PRO_5043019347" evidence="1">
    <location>
        <begin position="19"/>
        <end position="104"/>
    </location>
</feature>
<dbReference type="AlphaFoldDB" id="A0AAN5IAG8"/>
<reference evidence="3" key="1">
    <citation type="submission" date="2022-10" db="EMBL/GenBank/DDBJ databases">
        <title>Genome assembly of Pristionchus species.</title>
        <authorList>
            <person name="Yoshida K."/>
            <person name="Sommer R.J."/>
        </authorList>
    </citation>
    <scope>NUCLEOTIDE SEQUENCE [LARGE SCALE GENOMIC DNA]</scope>
    <source>
        <strain evidence="3">RS5460</strain>
    </source>
</reference>
<accession>A0AAN5IAG8</accession>
<evidence type="ECO:0000256" key="1">
    <source>
        <dbReference type="SAM" id="SignalP"/>
    </source>
</evidence>
<dbReference type="PANTHER" id="PTHR34721:SF11">
    <property type="entry name" value="ACTIVIN_RECP DOMAIN-CONTAINING PROTEIN"/>
    <property type="match status" value="1"/>
</dbReference>
<dbReference type="Proteomes" id="UP001328107">
    <property type="component" value="Unassembled WGS sequence"/>
</dbReference>
<dbReference type="EMBL" id="BTRK01000006">
    <property type="protein sequence ID" value="GMR58753.1"/>
    <property type="molecule type" value="Genomic_DNA"/>
</dbReference>
<feature type="signal peptide" evidence="1">
    <location>
        <begin position="1"/>
        <end position="18"/>
    </location>
</feature>
<keyword evidence="1" id="KW-0732">Signal</keyword>
<sequence length="104" mass="11674">PIFSLLLLPLVFSLQCYTFQSPAGMNLTNVQKTTVECPITARFCISSHQRTVDGSGNQMLTETRGCADSQMCKPFIKSQCTGCLWEGRERFCCCMGDRCNEKME</sequence>
<name>A0AAN5IAG8_9BILA</name>
<evidence type="ECO:0000313" key="2">
    <source>
        <dbReference type="EMBL" id="GMR58753.1"/>
    </source>
</evidence>
<proteinExistence type="predicted"/>